<dbReference type="Gene3D" id="3.40.50.720">
    <property type="entry name" value="NAD(P)-binding Rossmann-like Domain"/>
    <property type="match status" value="1"/>
</dbReference>
<accession>A0A7K3LIS5</accession>
<gene>
    <name evidence="3" type="ORF">GYA93_00980</name>
</gene>
<comment type="caution">
    <text evidence="3">The sequence shown here is derived from an EMBL/GenBank/DDBJ whole genome shotgun (WGS) entry which is preliminary data.</text>
</comment>
<evidence type="ECO:0000259" key="1">
    <source>
        <dbReference type="Pfam" id="PF02625"/>
    </source>
</evidence>
<feature type="domain" description="XdhC- CoxI" evidence="1">
    <location>
        <begin position="1"/>
        <end position="56"/>
    </location>
</feature>
<feature type="domain" description="XdhC Rossmann" evidence="2">
    <location>
        <begin position="191"/>
        <end position="330"/>
    </location>
</feature>
<dbReference type="Proteomes" id="UP000466307">
    <property type="component" value="Unassembled WGS sequence"/>
</dbReference>
<dbReference type="InterPro" id="IPR027051">
    <property type="entry name" value="XdhC_Rossmann_dom"/>
</dbReference>
<evidence type="ECO:0000259" key="2">
    <source>
        <dbReference type="Pfam" id="PF13478"/>
    </source>
</evidence>
<reference evidence="3 4" key="1">
    <citation type="submission" date="2020-01" db="EMBL/GenBank/DDBJ databases">
        <title>Investigation of new actinobacteria for the biodesulphurisation of diesel fuel.</title>
        <authorList>
            <person name="Athi Narayanan S.M."/>
        </authorList>
    </citation>
    <scope>NUCLEOTIDE SEQUENCE [LARGE SCALE GENOMIC DNA]</scope>
    <source>
        <strain evidence="3 4">213E</strain>
    </source>
</reference>
<organism evidence="3 4">
    <name type="scientific">Gordonia desulfuricans</name>
    <dbReference type="NCBI Taxonomy" id="89051"/>
    <lineage>
        <taxon>Bacteria</taxon>
        <taxon>Bacillati</taxon>
        <taxon>Actinomycetota</taxon>
        <taxon>Actinomycetes</taxon>
        <taxon>Mycobacteriales</taxon>
        <taxon>Gordoniaceae</taxon>
        <taxon>Gordonia</taxon>
    </lineage>
</organism>
<evidence type="ECO:0000313" key="3">
    <source>
        <dbReference type="EMBL" id="NDK88162.1"/>
    </source>
</evidence>
<proteinExistence type="predicted"/>
<keyword evidence="4" id="KW-1185">Reference proteome</keyword>
<dbReference type="EMBL" id="JAADZU010000002">
    <property type="protein sequence ID" value="NDK88162.1"/>
    <property type="molecule type" value="Genomic_DNA"/>
</dbReference>
<dbReference type="PANTHER" id="PTHR30388:SF4">
    <property type="entry name" value="MOLYBDENUM COFACTOR INSERTION CHAPERONE PAOD"/>
    <property type="match status" value="1"/>
</dbReference>
<dbReference type="AlphaFoldDB" id="A0A7K3LIS5"/>
<dbReference type="Pfam" id="PF02625">
    <property type="entry name" value="XdhC_CoxI"/>
    <property type="match status" value="1"/>
</dbReference>
<evidence type="ECO:0000313" key="4">
    <source>
        <dbReference type="Proteomes" id="UP000466307"/>
    </source>
</evidence>
<sequence length="363" mass="38121">MARIIGLRGSAPRDPGATMIIFDDGEVTGNLTGGCVEADIVGHAEELFAERESGTRSATHRVLTYGVTDEWALGVGLLCGGTVEVLVELLDAQQVPHLVALIDEIEAGRTAHLVSAEDEGVLVHAVTDHEGILIAGPRIELPAGAIDDMMSADRGPAGVELSSLVVGDAVEGSLHGRVMLHRFGSRRSRAILAGANDYAAAVSSVALLIGFEPVICDHRPAFARPELFPDVEVRGGSAAEFIRGHARRDDIVIVLTHDAAIDVPVLMAALDADVAYIGALGSRRTHDDRCRRLIEAGVGRIPLDRIHSPIGLDIGARTPEQSAVSIMAEVLASSTGRSGVALTHTSGSIRPAACVRPRVATRD</sequence>
<dbReference type="PANTHER" id="PTHR30388">
    <property type="entry name" value="ALDEHYDE OXIDOREDUCTASE MOLYBDENUM COFACTOR ASSEMBLY PROTEIN"/>
    <property type="match status" value="1"/>
</dbReference>
<dbReference type="Pfam" id="PF13478">
    <property type="entry name" value="XdhC_C"/>
    <property type="match status" value="1"/>
</dbReference>
<dbReference type="InterPro" id="IPR003777">
    <property type="entry name" value="XdhC_CoxI"/>
</dbReference>
<name>A0A7K3LIS5_9ACTN</name>
<dbReference type="InterPro" id="IPR052698">
    <property type="entry name" value="MoCofactor_Util/Proc"/>
</dbReference>
<protein>
    <submittedName>
        <fullName evidence="3">XdhC family protein</fullName>
    </submittedName>
</protein>